<accession>A0A0F5YMR5</accession>
<dbReference type="PANTHER" id="PTHR43547">
    <property type="entry name" value="TWO-COMPONENT HISTIDINE KINASE"/>
    <property type="match status" value="1"/>
</dbReference>
<dbReference type="PRINTS" id="PR00344">
    <property type="entry name" value="BCTRLSENSOR"/>
</dbReference>
<dbReference type="AlphaFoldDB" id="A0A0F5YMR5"/>
<dbReference type="EC" id="2.7.13.3" evidence="2"/>
<keyword evidence="5" id="KW-0902">Two-component regulatory system</keyword>
<evidence type="ECO:0000256" key="3">
    <source>
        <dbReference type="ARBA" id="ARBA00022553"/>
    </source>
</evidence>
<dbReference type="InterPro" id="IPR005467">
    <property type="entry name" value="His_kinase_dom"/>
</dbReference>
<dbReference type="Proteomes" id="UP000033607">
    <property type="component" value="Unassembled WGS sequence"/>
</dbReference>
<gene>
    <name evidence="9" type="ORF">WN50_00535</name>
</gene>
<keyword evidence="4 9" id="KW-0808">Transferase</keyword>
<dbReference type="InterPro" id="IPR036890">
    <property type="entry name" value="HATPase_C_sf"/>
</dbReference>
<feature type="domain" description="Response regulatory" evidence="8">
    <location>
        <begin position="4"/>
        <end position="120"/>
    </location>
</feature>
<comment type="catalytic activity">
    <reaction evidence="1">
        <text>ATP + protein L-histidine = ADP + protein N-phospho-L-histidine.</text>
        <dbReference type="EC" id="2.7.13.3"/>
    </reaction>
</comment>
<evidence type="ECO:0000256" key="2">
    <source>
        <dbReference type="ARBA" id="ARBA00012438"/>
    </source>
</evidence>
<dbReference type="InterPro" id="IPR011006">
    <property type="entry name" value="CheY-like_superfamily"/>
</dbReference>
<evidence type="ECO:0000256" key="5">
    <source>
        <dbReference type="ARBA" id="ARBA00023012"/>
    </source>
</evidence>
<dbReference type="SMART" id="SM00448">
    <property type="entry name" value="REC"/>
    <property type="match status" value="1"/>
</dbReference>
<dbReference type="Gene3D" id="3.30.565.10">
    <property type="entry name" value="Histidine kinase-like ATPase, C-terminal domain"/>
    <property type="match status" value="1"/>
</dbReference>
<feature type="modified residue" description="4-aspartylphosphate" evidence="6">
    <location>
        <position position="53"/>
    </location>
</feature>
<comment type="caution">
    <text evidence="9">The sequence shown here is derived from an EMBL/GenBank/DDBJ whole genome shotgun (WGS) entry which is preliminary data.</text>
</comment>
<dbReference type="Pfam" id="PF02518">
    <property type="entry name" value="HATPase_c"/>
    <property type="match status" value="1"/>
</dbReference>
<dbReference type="SUPFAM" id="SSF55874">
    <property type="entry name" value="ATPase domain of HSP90 chaperone/DNA topoisomerase II/histidine kinase"/>
    <property type="match status" value="1"/>
</dbReference>
<evidence type="ECO:0000256" key="6">
    <source>
        <dbReference type="PROSITE-ProRule" id="PRU00169"/>
    </source>
</evidence>
<dbReference type="Gene3D" id="3.40.50.2300">
    <property type="match status" value="1"/>
</dbReference>
<dbReference type="Gene3D" id="1.10.287.130">
    <property type="match status" value="1"/>
</dbReference>
<dbReference type="EMBL" id="LATL02000084">
    <property type="protein sequence ID" value="KKD39962.1"/>
    <property type="molecule type" value="Genomic_DNA"/>
</dbReference>
<feature type="domain" description="Histidine kinase" evidence="7">
    <location>
        <begin position="149"/>
        <end position="363"/>
    </location>
</feature>
<evidence type="ECO:0000256" key="4">
    <source>
        <dbReference type="ARBA" id="ARBA00022777"/>
    </source>
</evidence>
<organism evidence="9 10">
    <name type="scientific">Limnoraphis robusta CS-951</name>
    <dbReference type="NCBI Taxonomy" id="1637645"/>
    <lineage>
        <taxon>Bacteria</taxon>
        <taxon>Bacillati</taxon>
        <taxon>Cyanobacteriota</taxon>
        <taxon>Cyanophyceae</taxon>
        <taxon>Oscillatoriophycideae</taxon>
        <taxon>Oscillatoriales</taxon>
        <taxon>Sirenicapillariaceae</taxon>
        <taxon>Limnoraphis</taxon>
    </lineage>
</organism>
<dbReference type="PROSITE" id="PS50109">
    <property type="entry name" value="HIS_KIN"/>
    <property type="match status" value="1"/>
</dbReference>
<dbReference type="InterPro" id="IPR036097">
    <property type="entry name" value="HisK_dim/P_sf"/>
</dbReference>
<evidence type="ECO:0000256" key="1">
    <source>
        <dbReference type="ARBA" id="ARBA00000085"/>
    </source>
</evidence>
<dbReference type="InterPro" id="IPR004358">
    <property type="entry name" value="Sig_transdc_His_kin-like_C"/>
</dbReference>
<dbReference type="GO" id="GO:0000155">
    <property type="term" value="F:phosphorelay sensor kinase activity"/>
    <property type="evidence" value="ECO:0007669"/>
    <property type="project" value="InterPro"/>
</dbReference>
<protein>
    <recommendedName>
        <fullName evidence="2">histidine kinase</fullName>
        <ecNumber evidence="2">2.7.13.3</ecNumber>
    </recommendedName>
</protein>
<reference evidence="9 10" key="1">
    <citation type="submission" date="2015-06" db="EMBL/GenBank/DDBJ databases">
        <title>Draft genome assembly of filamentous brackish cyanobacterium Limnoraphis robusta strain CS-951.</title>
        <authorList>
            <person name="Willis A."/>
            <person name="Parks M."/>
            <person name="Burford M.A."/>
        </authorList>
    </citation>
    <scope>NUCLEOTIDE SEQUENCE [LARGE SCALE GENOMIC DNA]</scope>
    <source>
        <strain evidence="9 10">CS-951</strain>
    </source>
</reference>
<proteinExistence type="predicted"/>
<dbReference type="PROSITE" id="PS50110">
    <property type="entry name" value="RESPONSE_REGULATORY"/>
    <property type="match status" value="1"/>
</dbReference>
<evidence type="ECO:0000259" key="8">
    <source>
        <dbReference type="PROSITE" id="PS50110"/>
    </source>
</evidence>
<evidence type="ECO:0000259" key="7">
    <source>
        <dbReference type="PROSITE" id="PS50109"/>
    </source>
</evidence>
<evidence type="ECO:0000313" key="10">
    <source>
        <dbReference type="Proteomes" id="UP000033607"/>
    </source>
</evidence>
<dbReference type="OrthoDB" id="418136at2"/>
<keyword evidence="4 9" id="KW-0418">Kinase</keyword>
<dbReference type="PANTHER" id="PTHR43547:SF2">
    <property type="entry name" value="HYBRID SIGNAL TRANSDUCTION HISTIDINE KINASE C"/>
    <property type="match status" value="1"/>
</dbReference>
<dbReference type="CDD" id="cd00082">
    <property type="entry name" value="HisKA"/>
    <property type="match status" value="1"/>
</dbReference>
<dbReference type="InterPro" id="IPR001789">
    <property type="entry name" value="Sig_transdc_resp-reg_receiver"/>
</dbReference>
<name>A0A0F5YMR5_9CYAN</name>
<dbReference type="PATRIC" id="fig|1637645.4.peg.1689"/>
<dbReference type="RefSeq" id="WP_046276542.1">
    <property type="nucleotide sequence ID" value="NZ_LATL02000084.1"/>
</dbReference>
<dbReference type="CDD" id="cd00075">
    <property type="entry name" value="HATPase"/>
    <property type="match status" value="1"/>
</dbReference>
<dbReference type="SUPFAM" id="SSF47384">
    <property type="entry name" value="Homodimeric domain of signal transducing histidine kinase"/>
    <property type="match status" value="1"/>
</dbReference>
<dbReference type="SMART" id="SM00387">
    <property type="entry name" value="HATPase_c"/>
    <property type="match status" value="1"/>
</dbReference>
<dbReference type="Pfam" id="PF00512">
    <property type="entry name" value="HisKA"/>
    <property type="match status" value="1"/>
</dbReference>
<dbReference type="Pfam" id="PF00072">
    <property type="entry name" value="Response_reg"/>
    <property type="match status" value="1"/>
</dbReference>
<sequence>MNPQILIIDDEPNNFDVIEAQLLEEYYELSYASCGIKALQRLELFQPDVILLDVMMPDMNGVEVCQRIKSNPQWSHIPIVAVTALNSKEDMARCLEGGADDFICKPVSGIELRARIRSMLRIKQQYDTLQKQRDTLADILKLREEMSHMLVHDLRNPIACIIFAGELLKEQDQLSESSKTKVERIVDSGHRLQSLTNDLLVMAKLESGHLILHRQSVDICQLFEQTISDFETLAAQKQIRLIAEIPRIKKFVYLDANLFRRVLDNLLSNAIKFAPKNSQINCRVNYPQNEAFQVRMSLCDQGSGISKDIKQIIFNKYAVGTVVEGIEQIGLGLAFCKMIVEAHGGQIFVEDNQPQGAIFTLEI</sequence>
<keyword evidence="3 6" id="KW-0597">Phosphoprotein</keyword>
<dbReference type="SUPFAM" id="SSF52172">
    <property type="entry name" value="CheY-like"/>
    <property type="match status" value="1"/>
</dbReference>
<evidence type="ECO:0000313" key="9">
    <source>
        <dbReference type="EMBL" id="KKD39962.1"/>
    </source>
</evidence>
<dbReference type="SMART" id="SM00388">
    <property type="entry name" value="HisKA"/>
    <property type="match status" value="1"/>
</dbReference>
<dbReference type="InterPro" id="IPR003661">
    <property type="entry name" value="HisK_dim/P_dom"/>
</dbReference>
<dbReference type="InterPro" id="IPR003594">
    <property type="entry name" value="HATPase_dom"/>
</dbReference>